<dbReference type="Proteomes" id="UP000006094">
    <property type="component" value="Chromosome"/>
</dbReference>
<dbReference type="InterPro" id="IPR010897">
    <property type="entry name" value="Spore_II_P"/>
</dbReference>
<dbReference type="PATRIC" id="fig|1128398.3.peg.1886"/>
<accession>K0B2K4</accession>
<dbReference type="Pfam" id="PF07454">
    <property type="entry name" value="SpoIIP"/>
    <property type="match status" value="1"/>
</dbReference>
<sequence>MVRYIKNKKGSFYIIVAILCIANLILGFEVIKKFSQRKATVPVFNENVEKKESGQRPRDINEVNIKGENFFLDVLASSNSYMGTTLKENYKEKNLKSSVGNIISKPLEFFSPKTYFKMQLPAIFTLVNSEHVNVASNMYNGNPEESLHYEDIIFTEDPSENYNGKQVETTKDLISSEKPNAIKIDDKNPYVLIYHTHATESYAPISKNNYHTEERQYNVISIGEIIGSELQKKGHKVKHVDKPHDLPDYNKSYVNSLATIKDELNKNKSLKFVLDIHRDGYDEKSPSINQLKKAARIDVNGKSAATFSFVVGPDNPNKDELLKFTRYLRDKANEKYPGICKGVLVKPVGKYNQYLSDYSALVEVGSNLNTIDEAKETGKILAEVLDEVINDLKEDK</sequence>
<dbReference type="eggNOG" id="COG0860">
    <property type="taxonomic scope" value="Bacteria"/>
</dbReference>
<dbReference type="STRING" id="1128398.Curi_c18350"/>
<keyword evidence="3" id="KW-1185">Reference proteome</keyword>
<reference evidence="2 3" key="1">
    <citation type="journal article" date="2012" name="PLoS ONE">
        <title>The purine-utilizing bacterium Clostridium acidurici 9a: a genome-guided metabolic reconsideration.</title>
        <authorList>
            <person name="Hartwich K."/>
            <person name="Poehlein A."/>
            <person name="Daniel R."/>
        </authorList>
    </citation>
    <scope>NUCLEOTIDE SEQUENCE [LARGE SCALE GENOMIC DNA]</scope>
    <source>
        <strain evidence="3">ATCC 7906 / DSM 604 / BCRC 14475 / CIP 104303 / KCTC 5404 / NCIMB 10678 / 9a</strain>
    </source>
</reference>
<keyword evidence="1" id="KW-1133">Transmembrane helix</keyword>
<protein>
    <submittedName>
        <fullName evidence="2">Stage II sporulation P</fullName>
    </submittedName>
</protein>
<keyword evidence="1" id="KW-0472">Membrane</keyword>
<organism evidence="2 3">
    <name type="scientific">Gottschalkia acidurici (strain ATCC 7906 / DSM 604 / BCRC 14475 / CIP 104303 / KCTC 5404 / NCIMB 10678 / 9a)</name>
    <name type="common">Clostridium acidurici</name>
    <dbReference type="NCBI Taxonomy" id="1128398"/>
    <lineage>
        <taxon>Bacteria</taxon>
        <taxon>Bacillati</taxon>
        <taxon>Bacillota</taxon>
        <taxon>Tissierellia</taxon>
        <taxon>Tissierellales</taxon>
        <taxon>Gottschalkiaceae</taxon>
        <taxon>Gottschalkia</taxon>
    </lineage>
</organism>
<gene>
    <name evidence="2" type="primary">spoIIP</name>
    <name evidence="2" type="ordered locus">Curi_c18350</name>
</gene>
<evidence type="ECO:0000313" key="2">
    <source>
        <dbReference type="EMBL" id="AFS78841.1"/>
    </source>
</evidence>
<dbReference type="KEGG" id="cad:Curi_c18350"/>
<dbReference type="AlphaFoldDB" id="K0B2K4"/>
<evidence type="ECO:0000313" key="3">
    <source>
        <dbReference type="Proteomes" id="UP000006094"/>
    </source>
</evidence>
<keyword evidence="1" id="KW-0812">Transmembrane</keyword>
<proteinExistence type="predicted"/>
<dbReference type="OrthoDB" id="1633470at2"/>
<dbReference type="EMBL" id="CP003326">
    <property type="protein sequence ID" value="AFS78841.1"/>
    <property type="molecule type" value="Genomic_DNA"/>
</dbReference>
<feature type="transmembrane region" description="Helical" evidence="1">
    <location>
        <begin position="12"/>
        <end position="31"/>
    </location>
</feature>
<dbReference type="RefSeq" id="WP_014967977.1">
    <property type="nucleotide sequence ID" value="NC_018664.1"/>
</dbReference>
<dbReference type="NCBIfam" id="TIGR02867">
    <property type="entry name" value="spore_II_P"/>
    <property type="match status" value="1"/>
</dbReference>
<name>K0B2K4_GOTA9</name>
<evidence type="ECO:0000256" key="1">
    <source>
        <dbReference type="SAM" id="Phobius"/>
    </source>
</evidence>
<dbReference type="HOGENOM" id="CLU_040895_3_0_9"/>